<name>A0A1G5M2C1_AFIMA</name>
<evidence type="ECO:0000313" key="1">
    <source>
        <dbReference type="EMBL" id="SCZ19327.1"/>
    </source>
</evidence>
<dbReference type="InterPro" id="IPR036527">
    <property type="entry name" value="SCP2_sterol-bd_dom_sf"/>
</dbReference>
<accession>A0A1G5M2C1</accession>
<dbReference type="STRING" id="1120955.SAMN03080610_00004"/>
<organism evidence="1 2">
    <name type="scientific">Afifella marina DSM 2698</name>
    <dbReference type="NCBI Taxonomy" id="1120955"/>
    <lineage>
        <taxon>Bacteria</taxon>
        <taxon>Pseudomonadati</taxon>
        <taxon>Pseudomonadota</taxon>
        <taxon>Alphaproteobacteria</taxon>
        <taxon>Hyphomicrobiales</taxon>
        <taxon>Afifellaceae</taxon>
        <taxon>Afifella</taxon>
    </lineage>
</organism>
<dbReference type="RefSeq" id="WP_139163642.1">
    <property type="nucleotide sequence ID" value="NZ_FMVW01000001.1"/>
</dbReference>
<dbReference type="OrthoDB" id="2853714at2"/>
<evidence type="ECO:0008006" key="3">
    <source>
        <dbReference type="Google" id="ProtNLM"/>
    </source>
</evidence>
<protein>
    <recommendedName>
        <fullName evidence="3">SCP-2 sterol transfer family protein</fullName>
    </recommendedName>
</protein>
<sequence length="132" mass="15126">MAEFPDTDWMAAFADRVASDRELAIIGGKFDVDMGITFGERRYVLRVRQGKIEKILPAPGFDVPTQFEIRAPMELWQRFLSETPPPLYHDIFAMIMRVPEFVLEGDTLVAMQNARALHRMMGLMQKVGKEHA</sequence>
<dbReference type="Proteomes" id="UP000199347">
    <property type="component" value="Unassembled WGS sequence"/>
</dbReference>
<evidence type="ECO:0000313" key="2">
    <source>
        <dbReference type="Proteomes" id="UP000199347"/>
    </source>
</evidence>
<gene>
    <name evidence="1" type="ORF">SAMN03080610_00004</name>
</gene>
<dbReference type="Gene3D" id="3.30.1050.10">
    <property type="entry name" value="SCP2 sterol-binding domain"/>
    <property type="match status" value="1"/>
</dbReference>
<dbReference type="AlphaFoldDB" id="A0A1G5M2C1"/>
<keyword evidence="2" id="KW-1185">Reference proteome</keyword>
<reference evidence="1 2" key="1">
    <citation type="submission" date="2016-10" db="EMBL/GenBank/DDBJ databases">
        <authorList>
            <person name="de Groot N.N."/>
        </authorList>
    </citation>
    <scope>NUCLEOTIDE SEQUENCE [LARGE SCALE GENOMIC DNA]</scope>
    <source>
        <strain evidence="1 2">DSM 2698</strain>
    </source>
</reference>
<dbReference type="SUPFAM" id="SSF55718">
    <property type="entry name" value="SCP-like"/>
    <property type="match status" value="1"/>
</dbReference>
<dbReference type="EMBL" id="FMVW01000001">
    <property type="protein sequence ID" value="SCZ19327.1"/>
    <property type="molecule type" value="Genomic_DNA"/>
</dbReference>
<proteinExistence type="predicted"/>